<protein>
    <recommendedName>
        <fullName evidence="4">Modin</fullName>
    </recommendedName>
</protein>
<proteinExistence type="predicted"/>
<organism evidence="2 3">
    <name type="scientific">Diplocarpon rosae</name>
    <dbReference type="NCBI Taxonomy" id="946125"/>
    <lineage>
        <taxon>Eukaryota</taxon>
        <taxon>Fungi</taxon>
        <taxon>Dikarya</taxon>
        <taxon>Ascomycota</taxon>
        <taxon>Pezizomycotina</taxon>
        <taxon>Leotiomycetes</taxon>
        <taxon>Helotiales</taxon>
        <taxon>Drepanopezizaceae</taxon>
        <taxon>Diplocarpon</taxon>
    </lineage>
</organism>
<dbReference type="AlphaFoldDB" id="A0AAD9T0Z3"/>
<feature type="transmembrane region" description="Helical" evidence="1">
    <location>
        <begin position="12"/>
        <end position="31"/>
    </location>
</feature>
<evidence type="ECO:0008006" key="4">
    <source>
        <dbReference type="Google" id="ProtNLM"/>
    </source>
</evidence>
<reference evidence="2" key="1">
    <citation type="submission" date="2023-06" db="EMBL/GenBank/DDBJ databases">
        <title>Draft genome of Marssonina rosae.</title>
        <authorList>
            <person name="Cheng Q."/>
        </authorList>
    </citation>
    <scope>NUCLEOTIDE SEQUENCE</scope>
    <source>
        <strain evidence="2">R4</strain>
    </source>
</reference>
<evidence type="ECO:0000313" key="2">
    <source>
        <dbReference type="EMBL" id="KAK2626833.1"/>
    </source>
</evidence>
<keyword evidence="1" id="KW-0472">Membrane</keyword>
<evidence type="ECO:0000313" key="3">
    <source>
        <dbReference type="Proteomes" id="UP001285354"/>
    </source>
</evidence>
<keyword evidence="1" id="KW-0812">Transmembrane</keyword>
<sequence>MTFDDVNQNVFGFTALIVSLVALLTTILQVLQQYFSSAEGYRRCAESVMGRWSQGTRRKLRLQEFRIEVVFETPVIFVAKPTNDRGPIPKKDIHYIDGTVDSYEKTRVLQPEAQTLADDNATARVHTADDEKASWVIFLSALQLQEQKSRAWDLEMRTKKPLRDGCEKTREPTHMLAVGLQVKTRSWDFIPSSITKPYATTAICHLVEMMSMLGLYWKVFDQSTWNLRAEGNGFILTCTTVHGLGVMVQFATTGSSNFKENRLIPCEAVKELTFGSVPNIFDDDCYLNREKETQSLELVFGSAEDVETTLESLGCQAETLKQYKKDHRHIFSVSFEIIGMLSKVFRIRGSNFRMLPNPTEDSWLKKIGAKASWKITSLMDVFHLKLADFIVREGLQPDHPISKISVQWKRISELDCSDEVNLSLDIREAIHDALDKQTDFLLSIRQVNVLNVLVAHITKVMEVLDDPVSPLNIIVLANKELAFMTYYFQDVRLAVVGITGRKEEQEERNLIWISLIFRMLCWLLLHDFDKADTKIVPSNLKGSRMPVYIG</sequence>
<dbReference type="Proteomes" id="UP001285354">
    <property type="component" value="Unassembled WGS sequence"/>
</dbReference>
<evidence type="ECO:0000256" key="1">
    <source>
        <dbReference type="SAM" id="Phobius"/>
    </source>
</evidence>
<dbReference type="EMBL" id="JAUBYV010000005">
    <property type="protein sequence ID" value="KAK2626833.1"/>
    <property type="molecule type" value="Genomic_DNA"/>
</dbReference>
<keyword evidence="1" id="KW-1133">Transmembrane helix</keyword>
<accession>A0AAD9T0Z3</accession>
<name>A0AAD9T0Z3_9HELO</name>
<gene>
    <name evidence="2" type="ORF">QTJ16_004008</name>
</gene>
<comment type="caution">
    <text evidence="2">The sequence shown here is derived from an EMBL/GenBank/DDBJ whole genome shotgun (WGS) entry which is preliminary data.</text>
</comment>
<keyword evidence="3" id="KW-1185">Reference proteome</keyword>